<organism evidence="1">
    <name type="scientific">Leclercia adecarboxylata</name>
    <dbReference type="NCBI Taxonomy" id="83655"/>
    <lineage>
        <taxon>Bacteria</taxon>
        <taxon>Pseudomonadati</taxon>
        <taxon>Pseudomonadota</taxon>
        <taxon>Gammaproteobacteria</taxon>
        <taxon>Enterobacterales</taxon>
        <taxon>Enterobacteriaceae</taxon>
        <taxon>Leclercia</taxon>
    </lineage>
</organism>
<proteinExistence type="predicted"/>
<reference evidence="1" key="1">
    <citation type="submission" date="2018-09" db="EMBL/GenBank/DDBJ databases">
        <authorList>
            <person name="Yuan Q."/>
            <person name="Jiang X."/>
            <person name="Jing Y."/>
            <person name="Cheng Q."/>
            <person name="Zhou D."/>
        </authorList>
    </citation>
    <scope>NUCLEOTIDE SEQUENCE</scope>
    <source>
        <strain evidence="1">150707804</strain>
        <plasmid evidence="1">p707804-3FII</plasmid>
    </source>
</reference>
<dbReference type="AlphaFoldDB" id="A0A482LYY7"/>
<name>A0A482LYY7_9ENTR</name>
<protein>
    <submittedName>
        <fullName evidence="1">Uncharacterized protein</fullName>
    </submittedName>
</protein>
<dbReference type="EMBL" id="MH909329">
    <property type="protein sequence ID" value="QBQ66545.1"/>
    <property type="molecule type" value="Genomic_DNA"/>
</dbReference>
<sequence length="55" mass="6217">MSHSGSGELAPRYQIIYRAEDDIFHLRTVTVSLSIQLKISSLAELTDLKLHCVLF</sequence>
<accession>A0A482LYY7</accession>
<evidence type="ECO:0000313" key="1">
    <source>
        <dbReference type="EMBL" id="QBQ66545.1"/>
    </source>
</evidence>
<geneLocation type="plasmid" evidence="1">
    <name>p707804-3FII</name>
</geneLocation>
<keyword evidence="1" id="KW-0614">Plasmid</keyword>